<gene>
    <name evidence="3" type="ORF">Pan241w_59900</name>
</gene>
<evidence type="ECO:0000313" key="4">
    <source>
        <dbReference type="Proteomes" id="UP000317171"/>
    </source>
</evidence>
<feature type="region of interest" description="Disordered" evidence="1">
    <location>
        <begin position="1237"/>
        <end position="1277"/>
    </location>
</feature>
<sequence>MSQPDTANQTTKKKTSSKSQEKQRGSAGRIFFVLMIGLALLLWLAPLIISNTSMKNSILPLVLKRYPGEISTGAVTLSWSQPVVFQNVALKDFEGRDVVRIDQIATKKTLWELATDRKHVGDVNVDGITSLTYVNEHGLANRDFLTAVLKKGTKEHPEGEPGKEDEKPKTGTQQSLTLHMSDLDLCVVNGDAEETPYLTGMAITVTRPEQRTEPILVKGIWKESATEEGEQIDPAKIAFAVSIVNSNEPDASRSGALKFKTEFFDLSQLTPLVSALSPGAHLAGKSNSEMEIKWSGSKESPRFAVKGNWEASPFQFTAPEWISGDQIQSETAQGNIDVMAANGVLYFKDAHMQSQFGEMTLQGNLNWDDLTDESKREKLAGLLNSRLKFSGNLNLAEAARQLPETIHLKPGMQITGGTVDFQVSNYDPQKPEQAEGQDTVWLVGLKTSDLTGRNKGREIRWQQPVSLLMQIARTSNSFDIQSLRCTSDFLKLTGNGNADHLRIHLEADLNQLSNRLEQFVDLQEIALKGKMDGEISFDVTDQKWETLSFLQFENLQLALPNRRGWQEPSLKLTVEGAGKSGEKQIHVERFIVTLVAGDDAFQAKLEQPTTVNRKRDDSAKPELLPFKIQLKGKLASWADRVRPLSKQDLQLAGDVQFASSVSFGDQYVAHENTTINLTNVRVFTPTLWIDEPRAEIKTAGSWDELHKTLKASEFTYRGSALVVNGEKLEVELPHDDIHTTSLVGSLSYKCDLHQLSRWFQNPAEPPEQKYYGLVTGQANVIVTEETRMASWRTTIADFAIEAPLKPSANSQKQPVASQRNPGWAISWQEPEIRIEGDTQQDLKSDTLTLDRMSIQSEMLDLSAKGEIRDFSTTRDVRLAGEVTYDWQNLTPLLRSKLGPDVNIVGRETRPFSLTGPMGTAHTERIQEVVLNAQPRPLLPDTRPLFTPTDRYMALKGNAGIGWEQANIRGLTSGKTNIEARIKDGQIHITPLDLQVSGGRLRLAPIVRLDVKPAALVFEKGAVIDNFQFTPEMTRNSLRFVAPMLANSTNIQGQFSLSQEFAIIPIDEPKLGEAKGTLMVKSARVKPGPLFDALSDKINQVLAIVNINRTGRLIDADSVFMQVDNQAVHYHMIDGRVYHSPFEVHMKGITVRTTGSVGLDESLDLIAEVGFTNMLSEDKDQPVLKSLISRPLKLPIGGTLKKPKVDMRQVGNYAKQMGVNALDAVLGSGFGEQLQGLFPERTPEEMERIQKEREERKKERDKRREQKRLERLKRKQGL</sequence>
<dbReference type="AlphaFoldDB" id="A0A517RPU8"/>
<dbReference type="RefSeq" id="WP_145222883.1">
    <property type="nucleotide sequence ID" value="NZ_CP036269.1"/>
</dbReference>
<feature type="compositionally biased region" description="Basic and acidic residues" evidence="1">
    <location>
        <begin position="153"/>
        <end position="169"/>
    </location>
</feature>
<reference evidence="3 4" key="1">
    <citation type="submission" date="2019-02" db="EMBL/GenBank/DDBJ databases">
        <title>Deep-cultivation of Planctomycetes and their phenomic and genomic characterization uncovers novel biology.</title>
        <authorList>
            <person name="Wiegand S."/>
            <person name="Jogler M."/>
            <person name="Boedeker C."/>
            <person name="Pinto D."/>
            <person name="Vollmers J."/>
            <person name="Rivas-Marin E."/>
            <person name="Kohn T."/>
            <person name="Peeters S.H."/>
            <person name="Heuer A."/>
            <person name="Rast P."/>
            <person name="Oberbeckmann S."/>
            <person name="Bunk B."/>
            <person name="Jeske O."/>
            <person name="Meyerdierks A."/>
            <person name="Storesund J.E."/>
            <person name="Kallscheuer N."/>
            <person name="Luecker S."/>
            <person name="Lage O.M."/>
            <person name="Pohl T."/>
            <person name="Merkel B.J."/>
            <person name="Hornburger P."/>
            <person name="Mueller R.-W."/>
            <person name="Bruemmer F."/>
            <person name="Labrenz M."/>
            <person name="Spormann A.M."/>
            <person name="Op den Camp H."/>
            <person name="Overmann J."/>
            <person name="Amann R."/>
            <person name="Jetten M.S.M."/>
            <person name="Mascher T."/>
            <person name="Medema M.H."/>
            <person name="Devos D.P."/>
            <person name="Kaster A.-K."/>
            <person name="Ovreas L."/>
            <person name="Rohde M."/>
            <person name="Galperin M.Y."/>
            <person name="Jogler C."/>
        </authorList>
    </citation>
    <scope>NUCLEOTIDE SEQUENCE [LARGE SCALE GENOMIC DNA]</scope>
    <source>
        <strain evidence="3 4">Pan241w</strain>
    </source>
</reference>
<dbReference type="EMBL" id="CP036269">
    <property type="protein sequence ID" value="QDT45862.1"/>
    <property type="molecule type" value="Genomic_DNA"/>
</dbReference>
<feature type="transmembrane region" description="Helical" evidence="2">
    <location>
        <begin position="30"/>
        <end position="49"/>
    </location>
</feature>
<keyword evidence="2" id="KW-0472">Membrane</keyword>
<feature type="region of interest" description="Disordered" evidence="1">
    <location>
        <begin position="1"/>
        <end position="22"/>
    </location>
</feature>
<feature type="region of interest" description="Disordered" evidence="1">
    <location>
        <begin position="153"/>
        <end position="173"/>
    </location>
</feature>
<dbReference type="GO" id="GO:0090313">
    <property type="term" value="P:regulation of protein targeting to membrane"/>
    <property type="evidence" value="ECO:0007669"/>
    <property type="project" value="TreeGrafter"/>
</dbReference>
<evidence type="ECO:0000256" key="1">
    <source>
        <dbReference type="SAM" id="MobiDB-lite"/>
    </source>
</evidence>
<feature type="compositionally biased region" description="Basic and acidic residues" evidence="1">
    <location>
        <begin position="1240"/>
        <end position="1268"/>
    </location>
</feature>
<dbReference type="InterPro" id="IPR052894">
    <property type="entry name" value="AsmA-related"/>
</dbReference>
<evidence type="ECO:0000313" key="3">
    <source>
        <dbReference type="EMBL" id="QDT45862.1"/>
    </source>
</evidence>
<protein>
    <recommendedName>
        <fullName evidence="5">Assembly protein</fullName>
    </recommendedName>
</protein>
<dbReference type="PANTHER" id="PTHR30441:SF8">
    <property type="entry name" value="DUF748 DOMAIN-CONTAINING PROTEIN"/>
    <property type="match status" value="1"/>
</dbReference>
<name>A0A517RPU8_9PLAN</name>
<dbReference type="KEGG" id="gaz:Pan241w_59900"/>
<accession>A0A517RPU8</accession>
<evidence type="ECO:0000256" key="2">
    <source>
        <dbReference type="SAM" id="Phobius"/>
    </source>
</evidence>
<keyword evidence="2" id="KW-1133">Transmembrane helix</keyword>
<dbReference type="PANTHER" id="PTHR30441">
    <property type="entry name" value="DUF748 DOMAIN-CONTAINING PROTEIN"/>
    <property type="match status" value="1"/>
</dbReference>
<dbReference type="GO" id="GO:0005886">
    <property type="term" value="C:plasma membrane"/>
    <property type="evidence" value="ECO:0007669"/>
    <property type="project" value="TreeGrafter"/>
</dbReference>
<evidence type="ECO:0008006" key="5">
    <source>
        <dbReference type="Google" id="ProtNLM"/>
    </source>
</evidence>
<organism evidence="3 4">
    <name type="scientific">Gimesia alba</name>
    <dbReference type="NCBI Taxonomy" id="2527973"/>
    <lineage>
        <taxon>Bacteria</taxon>
        <taxon>Pseudomonadati</taxon>
        <taxon>Planctomycetota</taxon>
        <taxon>Planctomycetia</taxon>
        <taxon>Planctomycetales</taxon>
        <taxon>Planctomycetaceae</taxon>
        <taxon>Gimesia</taxon>
    </lineage>
</organism>
<keyword evidence="4" id="KW-1185">Reference proteome</keyword>
<dbReference type="Proteomes" id="UP000317171">
    <property type="component" value="Chromosome"/>
</dbReference>
<dbReference type="OrthoDB" id="244263at2"/>
<proteinExistence type="predicted"/>
<keyword evidence="2" id="KW-0812">Transmembrane</keyword>